<feature type="compositionally biased region" description="Basic and acidic residues" evidence="1">
    <location>
        <begin position="123"/>
        <end position="133"/>
    </location>
</feature>
<dbReference type="OMA" id="TVKCPWC"/>
<feature type="compositionally biased region" description="Basic and acidic residues" evidence="1">
    <location>
        <begin position="27"/>
        <end position="41"/>
    </location>
</feature>
<protein>
    <submittedName>
        <fullName evidence="2">Uncharacterized protein</fullName>
    </submittedName>
</protein>
<dbReference type="Proteomes" id="UP000001611">
    <property type="component" value="Chromosome 1"/>
</dbReference>
<name>G2WTE7_VERDV</name>
<feature type="compositionally biased region" description="Polar residues" evidence="1">
    <location>
        <begin position="788"/>
        <end position="807"/>
    </location>
</feature>
<feature type="compositionally biased region" description="Polar residues" evidence="1">
    <location>
        <begin position="232"/>
        <end position="255"/>
    </location>
</feature>
<feature type="compositionally biased region" description="Polar residues" evidence="1">
    <location>
        <begin position="340"/>
        <end position="350"/>
    </location>
</feature>
<dbReference type="EMBL" id="DS572696">
    <property type="protein sequence ID" value="EGY17388.1"/>
    <property type="molecule type" value="Genomic_DNA"/>
</dbReference>
<evidence type="ECO:0000313" key="2">
    <source>
        <dbReference type="EMBL" id="EGY17388.1"/>
    </source>
</evidence>
<feature type="compositionally biased region" description="Basic and acidic residues" evidence="1">
    <location>
        <begin position="160"/>
        <end position="169"/>
    </location>
</feature>
<feature type="compositionally biased region" description="Low complexity" evidence="1">
    <location>
        <begin position="375"/>
        <end position="391"/>
    </location>
</feature>
<feature type="compositionally biased region" description="Basic and acidic residues" evidence="1">
    <location>
        <begin position="1"/>
        <end position="11"/>
    </location>
</feature>
<feature type="compositionally biased region" description="Low complexity" evidence="1">
    <location>
        <begin position="268"/>
        <end position="277"/>
    </location>
</feature>
<proteinExistence type="predicted"/>
<feature type="compositionally biased region" description="Low complexity" evidence="1">
    <location>
        <begin position="632"/>
        <end position="659"/>
    </location>
</feature>
<organism evidence="2 3">
    <name type="scientific">Verticillium dahliae (strain VdLs.17 / ATCC MYA-4575 / FGSC 10137)</name>
    <name type="common">Verticillium wilt</name>
    <dbReference type="NCBI Taxonomy" id="498257"/>
    <lineage>
        <taxon>Eukaryota</taxon>
        <taxon>Fungi</taxon>
        <taxon>Dikarya</taxon>
        <taxon>Ascomycota</taxon>
        <taxon>Pezizomycotina</taxon>
        <taxon>Sordariomycetes</taxon>
        <taxon>Hypocreomycetidae</taxon>
        <taxon>Glomerellales</taxon>
        <taxon>Plectosphaerellaceae</taxon>
        <taxon>Verticillium</taxon>
    </lineage>
</organism>
<dbReference type="KEGG" id="vda:VDAG_01070"/>
<evidence type="ECO:0000256" key="1">
    <source>
        <dbReference type="SAM" id="MobiDB-lite"/>
    </source>
</evidence>
<feature type="compositionally biased region" description="Basic and acidic residues" evidence="1">
    <location>
        <begin position="182"/>
        <end position="208"/>
    </location>
</feature>
<keyword evidence="3" id="KW-1185">Reference proteome</keyword>
<reference evidence="2 3" key="1">
    <citation type="submission" date="2008-03" db="EMBL/GenBank/DDBJ databases">
        <title>The Genome Sequence of Verticillium dahliae VdLs.17.</title>
        <authorList>
            <consortium name="The Broad Institute Genome Sequencing Platform"/>
            <person name="Ma L.-J.J."/>
            <person name="Klosterman S.J."/>
            <person name="Subbarao K."/>
            <person name="Dobinson K."/>
            <person name="Veronese P."/>
            <person name="Kang S."/>
            <person name="Gold S.E."/>
            <person name="Young S."/>
            <person name="Jaffe D."/>
            <person name="Gnerre S."/>
            <person name="Berlin A."/>
            <person name="Heiman D."/>
            <person name="Hepburn T."/>
            <person name="Sykes S."/>
            <person name="Alvarado L."/>
            <person name="Kodira C.D."/>
            <person name="Lander E."/>
            <person name="Galagan J."/>
            <person name="Nusbaum C."/>
            <person name="Birren B."/>
        </authorList>
    </citation>
    <scope>NUCLEOTIDE SEQUENCE [LARGE SCALE GENOMIC DNA]</scope>
    <source>
        <strain evidence="3">VdLs.17 / ATCC MYA-4575 / FGSC 10137</strain>
    </source>
</reference>
<feature type="region of interest" description="Disordered" evidence="1">
    <location>
        <begin position="1"/>
        <end position="665"/>
    </location>
</feature>
<accession>G2WTE7</accession>
<feature type="compositionally biased region" description="Polar residues" evidence="1">
    <location>
        <begin position="827"/>
        <end position="840"/>
    </location>
</feature>
<feature type="region of interest" description="Disordered" evidence="1">
    <location>
        <begin position="756"/>
        <end position="842"/>
    </location>
</feature>
<dbReference type="AlphaFoldDB" id="G2WTE7"/>
<evidence type="ECO:0000313" key="3">
    <source>
        <dbReference type="Proteomes" id="UP000001611"/>
    </source>
</evidence>
<dbReference type="RefSeq" id="XP_009648251.1">
    <property type="nucleotide sequence ID" value="XM_009649956.1"/>
</dbReference>
<dbReference type="InParanoid" id="G2WTE7"/>
<dbReference type="eggNOG" id="ENOG502SGHJ">
    <property type="taxonomic scope" value="Eukaryota"/>
</dbReference>
<dbReference type="OrthoDB" id="5386674at2759"/>
<dbReference type="GeneID" id="20702533"/>
<feature type="compositionally biased region" description="Basic and acidic residues" evidence="1">
    <location>
        <begin position="297"/>
        <end position="309"/>
    </location>
</feature>
<gene>
    <name evidence="2" type="ORF">VDAG_01070</name>
</gene>
<feature type="compositionally biased region" description="Low complexity" evidence="1">
    <location>
        <begin position="511"/>
        <end position="520"/>
    </location>
</feature>
<feature type="compositionally biased region" description="Polar residues" evidence="1">
    <location>
        <begin position="592"/>
        <end position="601"/>
    </location>
</feature>
<sequence length="947" mass="103322">MASATARRESGESAASVHPSRCSNMDKMLELERKCKMERLHQTPLMNPLSQNPPSPFEQSHQQPLQKRPSTMPQPPRAPLQARRRDSSVPRDLLAIASNSQTNEVIDLSITVPLPPTRNTPQIERKAEPRPQAKAEPIPTIEAPLTPLKSSGKTVTFMPGEKDEGKDDASSICQSPSWEGYGQRKKEKKVEAKQRRKDEKQAEKDNKDAKRKSTTRLTKAPPTPSHPPITERSYSSPALTTQNHTRRSSSQEPTPSLSARPKSRRSRSSSVTSQLRLALTGNWGKEKESGFVGGLKLDQEREAADRPADGHSTQAVQKSSRSSSRDTRFSSNLPKAHSFGTGSRASSQTRPGLPRQMSADGQSNVHPLLRRKGASPVSIRSSSRSEILISPTAPPMPGLKTLEQWRTRPKPKAPEQEPVTPEEALKASAQELIKAKEEEAGLALGSPDTDEPRRGRQFANYVRRSRWQSWDRAGSVVVEEGRTSARSHYPPQANRQHHSRAYSLVTDRRSTTPGSSTPRTNLSGEPRTPGDSTPEVNRLGDRSTSTDRLPFTPSLGPNGFKSAMQAALAKVRPTSRPPTAAYFDRPRRDASTPDSRATSRTSNRDRLSHMPKAARVLGEYNEETMRGHDSARPSSASSSFYADSIHSPSSVTTPSSSRPQSHKGFPVMVGEVSQGATGHFLVTDDERACQQSQRGTMTSASSPMTPKSVLPGLSQVVQKDNAGESDLEQFVRESWDNMLKHAENDVESFTTCLTPQEADETKSSLVCPPMSGSDNQAEPKEGSIRPDTASNTLARAPSLSKSQSSPNVAKAGLGSDPAPVPPPRSIARTSPTAGHTSSVSLPDALTMTFGPYRTTDPAVPRPLRSPRMPGPPLAKMLVECCQCRFFHDMPSRVYECMARPDATAEDSVLGVSGSITTSVNCPWCKHGMTTGCCRGYAAEVYLKQRLH</sequence>
<dbReference type="HOGENOM" id="CLU_005073_0_0_1"/>
<feature type="compositionally biased region" description="Polar residues" evidence="1">
    <location>
        <begin position="57"/>
        <end position="71"/>
    </location>
</feature>